<dbReference type="InterPro" id="IPR008271">
    <property type="entry name" value="Ser/Thr_kinase_AS"/>
</dbReference>
<keyword evidence="2" id="KW-0418">Kinase</keyword>
<dbReference type="CDD" id="cd00180">
    <property type="entry name" value="PKc"/>
    <property type="match status" value="1"/>
</dbReference>
<dbReference type="EMBL" id="MU006787">
    <property type="protein sequence ID" value="KAF2639358.1"/>
    <property type="molecule type" value="Genomic_DNA"/>
</dbReference>
<protein>
    <submittedName>
        <fullName evidence="2">Kinase-like protein</fullName>
    </submittedName>
</protein>
<dbReference type="OrthoDB" id="310217at2759"/>
<feature type="domain" description="Protein kinase" evidence="1">
    <location>
        <begin position="17"/>
        <end position="329"/>
    </location>
</feature>
<dbReference type="InterPro" id="IPR011009">
    <property type="entry name" value="Kinase-like_dom_sf"/>
</dbReference>
<dbReference type="PANTHER" id="PTHR24359">
    <property type="entry name" value="SERINE/THREONINE-PROTEIN KINASE SBK1"/>
    <property type="match status" value="1"/>
</dbReference>
<evidence type="ECO:0000259" key="1">
    <source>
        <dbReference type="PROSITE" id="PS50011"/>
    </source>
</evidence>
<sequence length="388" mass="44745">MDFNNWIGDGREYMQHARHVQNLGEGTDGIVAKYRHERGHALAVKIPTKSRGAIDGLWTEITNLHLLTRAGRHENIVKHLGWDENWQPGIPALFIELAAYGDLEHYSRILFSKTNRMPELTVWKIIHDLSSALHYIHNQLPDGNHYCHSDMKPGNILVCHPRGMKKSESGLFPLAPVFKISDFGRMTKFDPDKVKSFQGTVEYAPPMPERAITTPACDIWAIAASISYAVFRTHPIENRKDFIARYNTDWRINPHRKVLKLDEPLTYEHRALRAIQKRDLNVEQDQQNAQGIPHELCVVPYSDNLQFWYSMCYEHPQNRITAETLNDLLLPTAEKNIIHWAREFEREKRAIRAQTIDTNEWRISKGFEPGGVPLWVDGVTTDRGQPGH</sequence>
<dbReference type="Proteomes" id="UP000799753">
    <property type="component" value="Unassembled WGS sequence"/>
</dbReference>
<accession>A0A6A6RYT5</accession>
<evidence type="ECO:0000313" key="2">
    <source>
        <dbReference type="EMBL" id="KAF2639358.1"/>
    </source>
</evidence>
<dbReference type="PROSITE" id="PS50011">
    <property type="entry name" value="PROTEIN_KINASE_DOM"/>
    <property type="match status" value="1"/>
</dbReference>
<dbReference type="Gene3D" id="3.30.200.20">
    <property type="entry name" value="Phosphorylase Kinase, domain 1"/>
    <property type="match status" value="1"/>
</dbReference>
<dbReference type="AlphaFoldDB" id="A0A6A6RYT5"/>
<organism evidence="2 3">
    <name type="scientific">Massarina eburnea CBS 473.64</name>
    <dbReference type="NCBI Taxonomy" id="1395130"/>
    <lineage>
        <taxon>Eukaryota</taxon>
        <taxon>Fungi</taxon>
        <taxon>Dikarya</taxon>
        <taxon>Ascomycota</taxon>
        <taxon>Pezizomycotina</taxon>
        <taxon>Dothideomycetes</taxon>
        <taxon>Pleosporomycetidae</taxon>
        <taxon>Pleosporales</taxon>
        <taxon>Massarineae</taxon>
        <taxon>Massarinaceae</taxon>
        <taxon>Massarina</taxon>
    </lineage>
</organism>
<dbReference type="GO" id="GO:0004674">
    <property type="term" value="F:protein serine/threonine kinase activity"/>
    <property type="evidence" value="ECO:0007669"/>
    <property type="project" value="TreeGrafter"/>
</dbReference>
<dbReference type="InterPro" id="IPR000719">
    <property type="entry name" value="Prot_kinase_dom"/>
</dbReference>
<dbReference type="PANTHER" id="PTHR24359:SF1">
    <property type="entry name" value="INHIBITOR OF NUCLEAR FACTOR KAPPA-B KINASE EPSILON SUBUNIT HOMOLOG 1-RELATED"/>
    <property type="match status" value="1"/>
</dbReference>
<dbReference type="SMART" id="SM00220">
    <property type="entry name" value="S_TKc"/>
    <property type="match status" value="1"/>
</dbReference>
<evidence type="ECO:0000313" key="3">
    <source>
        <dbReference type="Proteomes" id="UP000799753"/>
    </source>
</evidence>
<dbReference type="Gene3D" id="1.10.510.10">
    <property type="entry name" value="Transferase(Phosphotransferase) domain 1"/>
    <property type="match status" value="1"/>
</dbReference>
<dbReference type="GO" id="GO:0005524">
    <property type="term" value="F:ATP binding"/>
    <property type="evidence" value="ECO:0007669"/>
    <property type="project" value="InterPro"/>
</dbReference>
<reference evidence="2" key="1">
    <citation type="journal article" date="2020" name="Stud. Mycol.">
        <title>101 Dothideomycetes genomes: a test case for predicting lifestyles and emergence of pathogens.</title>
        <authorList>
            <person name="Haridas S."/>
            <person name="Albert R."/>
            <person name="Binder M."/>
            <person name="Bloem J."/>
            <person name="Labutti K."/>
            <person name="Salamov A."/>
            <person name="Andreopoulos B."/>
            <person name="Baker S."/>
            <person name="Barry K."/>
            <person name="Bills G."/>
            <person name="Bluhm B."/>
            <person name="Cannon C."/>
            <person name="Castanera R."/>
            <person name="Culley D."/>
            <person name="Daum C."/>
            <person name="Ezra D."/>
            <person name="Gonzalez J."/>
            <person name="Henrissat B."/>
            <person name="Kuo A."/>
            <person name="Liang C."/>
            <person name="Lipzen A."/>
            <person name="Lutzoni F."/>
            <person name="Magnuson J."/>
            <person name="Mondo S."/>
            <person name="Nolan M."/>
            <person name="Ohm R."/>
            <person name="Pangilinan J."/>
            <person name="Park H.-J."/>
            <person name="Ramirez L."/>
            <person name="Alfaro M."/>
            <person name="Sun H."/>
            <person name="Tritt A."/>
            <person name="Yoshinaga Y."/>
            <person name="Zwiers L.-H."/>
            <person name="Turgeon B."/>
            <person name="Goodwin S."/>
            <person name="Spatafora J."/>
            <person name="Crous P."/>
            <person name="Grigoriev I."/>
        </authorList>
    </citation>
    <scope>NUCLEOTIDE SEQUENCE</scope>
    <source>
        <strain evidence="2">CBS 473.64</strain>
    </source>
</reference>
<keyword evidence="2" id="KW-0808">Transferase</keyword>
<dbReference type="PROSITE" id="PS00108">
    <property type="entry name" value="PROTEIN_KINASE_ST"/>
    <property type="match status" value="1"/>
</dbReference>
<proteinExistence type="predicted"/>
<gene>
    <name evidence="2" type="ORF">P280DRAFT_519547</name>
</gene>
<dbReference type="Pfam" id="PF00069">
    <property type="entry name" value="Pkinase"/>
    <property type="match status" value="1"/>
</dbReference>
<name>A0A6A6RYT5_9PLEO</name>
<dbReference type="SUPFAM" id="SSF56112">
    <property type="entry name" value="Protein kinase-like (PK-like)"/>
    <property type="match status" value="1"/>
</dbReference>
<keyword evidence="3" id="KW-1185">Reference proteome</keyword>